<reference evidence="3 4" key="1">
    <citation type="submission" date="2023-08" db="EMBL/GenBank/DDBJ databases">
        <title>Rhodoferax potami sp. nov. and Rhodoferax mekongensis sp. nov., isolated from the Mekong River in Thailand.</title>
        <authorList>
            <person name="Kitikhun S."/>
            <person name="Charoenyingcharoen P."/>
            <person name="Siriarchawattana P."/>
            <person name="Likhitrattanapisal S."/>
            <person name="Nilsakha T."/>
            <person name="Chanpet A."/>
            <person name="Rattanawaree P."/>
            <person name="Ingsriswang S."/>
        </authorList>
    </citation>
    <scope>NUCLEOTIDE SEQUENCE [LARGE SCALE GENOMIC DNA]</scope>
    <source>
        <strain evidence="3 4">TBRC 17660</strain>
    </source>
</reference>
<accession>A0ABU3KIE8</accession>
<dbReference type="Proteomes" id="UP001321700">
    <property type="component" value="Unassembled WGS sequence"/>
</dbReference>
<proteinExistence type="predicted"/>
<dbReference type="InterPro" id="IPR050188">
    <property type="entry name" value="RluA_PseudoU_synthase"/>
</dbReference>
<sequence length="308" mass="34677">MARTRPLAPAARHGVRPSSVVVAGGPWPGLLAFLTHRFPTVPEEVWRQRLDAGDITDGDGCTAAASDTATPGRRLYYYREVPDEPVIPFQEEVIWQDAHLLVVDKPHFLPVVPSGKHVRETLLARLQQRLDLPELSPIHRIDKDTAGLVMFSVQAASRNAYQALFRDRQVHKTYECVAPWNPDLPWPLHRESRIGDAVHFMQQAEVPGEVNAITDIAPLEVAGPWARYRLQPLTGQRHQLRVHMHALGLPLLFDGIYPVLTPEGANDFRHPLQLLARTLEFTDPLSGAPRKFDSRRDLMPLAQAPQEY</sequence>
<gene>
    <name evidence="3" type="ORF">RAE19_02165</name>
</gene>
<dbReference type="EMBL" id="JAVBIK010000001">
    <property type="protein sequence ID" value="MDT7517554.1"/>
    <property type="molecule type" value="Genomic_DNA"/>
</dbReference>
<dbReference type="SUPFAM" id="SSF55120">
    <property type="entry name" value="Pseudouridine synthase"/>
    <property type="match status" value="1"/>
</dbReference>
<dbReference type="RefSeq" id="WP_313873370.1">
    <property type="nucleotide sequence ID" value="NZ_JAVBIK010000001.1"/>
</dbReference>
<evidence type="ECO:0000313" key="4">
    <source>
        <dbReference type="Proteomes" id="UP001321700"/>
    </source>
</evidence>
<feature type="region of interest" description="Disordered" evidence="1">
    <location>
        <begin position="286"/>
        <end position="308"/>
    </location>
</feature>
<dbReference type="InterPro" id="IPR006224">
    <property type="entry name" value="PsdUridine_synth_RluA-like_CS"/>
</dbReference>
<comment type="caution">
    <text evidence="3">The sequence shown here is derived from an EMBL/GenBank/DDBJ whole genome shotgun (WGS) entry which is preliminary data.</text>
</comment>
<evidence type="ECO:0000256" key="1">
    <source>
        <dbReference type="SAM" id="MobiDB-lite"/>
    </source>
</evidence>
<dbReference type="Pfam" id="PF00849">
    <property type="entry name" value="PseudoU_synth_2"/>
    <property type="match status" value="1"/>
</dbReference>
<dbReference type="PANTHER" id="PTHR21600:SF84">
    <property type="entry name" value="PSEUDOURIDINE SYNTHASE RSUA_RLUA-LIKE DOMAIN-CONTAINING PROTEIN"/>
    <property type="match status" value="1"/>
</dbReference>
<dbReference type="PROSITE" id="PS01129">
    <property type="entry name" value="PSI_RLU"/>
    <property type="match status" value="1"/>
</dbReference>
<dbReference type="PANTHER" id="PTHR21600">
    <property type="entry name" value="MITOCHONDRIAL RNA PSEUDOURIDINE SYNTHASE"/>
    <property type="match status" value="1"/>
</dbReference>
<dbReference type="InterPro" id="IPR006145">
    <property type="entry name" value="PsdUridine_synth_RsuA/RluA"/>
</dbReference>
<feature type="domain" description="Pseudouridine synthase RsuA/RluA-like" evidence="2">
    <location>
        <begin position="99"/>
        <end position="246"/>
    </location>
</feature>
<dbReference type="InterPro" id="IPR020103">
    <property type="entry name" value="PsdUridine_synth_cat_dom_sf"/>
</dbReference>
<protein>
    <submittedName>
        <fullName evidence="3">Pseudouridine synthase</fullName>
    </submittedName>
</protein>
<organism evidence="3 4">
    <name type="scientific">Rhodoferax potami</name>
    <dbReference type="NCBI Taxonomy" id="3068338"/>
    <lineage>
        <taxon>Bacteria</taxon>
        <taxon>Pseudomonadati</taxon>
        <taxon>Pseudomonadota</taxon>
        <taxon>Betaproteobacteria</taxon>
        <taxon>Burkholderiales</taxon>
        <taxon>Comamonadaceae</taxon>
        <taxon>Rhodoferax</taxon>
    </lineage>
</organism>
<evidence type="ECO:0000313" key="3">
    <source>
        <dbReference type="EMBL" id="MDT7517554.1"/>
    </source>
</evidence>
<dbReference type="Gene3D" id="3.30.2350.10">
    <property type="entry name" value="Pseudouridine synthase"/>
    <property type="match status" value="1"/>
</dbReference>
<keyword evidence="4" id="KW-1185">Reference proteome</keyword>
<name>A0ABU3KIE8_9BURK</name>
<evidence type="ECO:0000259" key="2">
    <source>
        <dbReference type="Pfam" id="PF00849"/>
    </source>
</evidence>